<evidence type="ECO:0000313" key="3">
    <source>
        <dbReference type="Proteomes" id="UP000070054"/>
    </source>
</evidence>
<reference evidence="2 3" key="1">
    <citation type="submission" date="2014-02" db="EMBL/GenBank/DDBJ databases">
        <title>The genome sequence of Colletotrichum nymphaeae SA-01.</title>
        <authorList>
            <person name="Baroncelli R."/>
            <person name="Thon M.R."/>
        </authorList>
    </citation>
    <scope>NUCLEOTIDE SEQUENCE [LARGE SCALE GENOMIC DNA]</scope>
    <source>
        <strain evidence="2 3">SA-01</strain>
    </source>
</reference>
<evidence type="ECO:0000259" key="1">
    <source>
        <dbReference type="SMART" id="SM00355"/>
    </source>
</evidence>
<dbReference type="InterPro" id="IPR013087">
    <property type="entry name" value="Znf_C2H2_type"/>
</dbReference>
<keyword evidence="3" id="KW-1185">Reference proteome</keyword>
<proteinExistence type="predicted"/>
<dbReference type="Proteomes" id="UP000070054">
    <property type="component" value="Unassembled WGS sequence"/>
</dbReference>
<gene>
    <name evidence="2" type="ORF">CNYM01_13815</name>
</gene>
<dbReference type="SMART" id="SM00355">
    <property type="entry name" value="ZnF_C2H2"/>
    <property type="match status" value="1"/>
</dbReference>
<accession>A0A135SI59</accession>
<feature type="domain" description="C2H2-type" evidence="1">
    <location>
        <begin position="14"/>
        <end position="40"/>
    </location>
</feature>
<dbReference type="OrthoDB" id="4851263at2759"/>
<name>A0A135SI59_9PEZI</name>
<comment type="caution">
    <text evidence="2">The sequence shown here is derived from an EMBL/GenBank/DDBJ whole genome shotgun (WGS) entry which is preliminary data.</text>
</comment>
<dbReference type="EMBL" id="JEMN01001501">
    <property type="protein sequence ID" value="KXH35586.1"/>
    <property type="molecule type" value="Genomic_DNA"/>
</dbReference>
<evidence type="ECO:0000313" key="2">
    <source>
        <dbReference type="EMBL" id="KXH35586.1"/>
    </source>
</evidence>
<dbReference type="Gene3D" id="3.30.160.60">
    <property type="entry name" value="Classic Zinc Finger"/>
    <property type="match status" value="1"/>
</dbReference>
<dbReference type="AlphaFoldDB" id="A0A135SI59"/>
<sequence>MSTESAETKSLPDFSCKEPGCELKTFSTRSNLNRHNKSKHGQQVQMPCGKSLQNHVSNCRRHKDSCQRCRAAVIQHLTPDERTNVGSPVNANEMPIYDYTFEVHPASLGDMAYSLDDFYFEAHQSGDHLFDCKI</sequence>
<protein>
    <recommendedName>
        <fullName evidence="1">C2H2-type domain-containing protein</fullName>
    </recommendedName>
</protein>
<organism evidence="2 3">
    <name type="scientific">Colletotrichum nymphaeae SA-01</name>
    <dbReference type="NCBI Taxonomy" id="1460502"/>
    <lineage>
        <taxon>Eukaryota</taxon>
        <taxon>Fungi</taxon>
        <taxon>Dikarya</taxon>
        <taxon>Ascomycota</taxon>
        <taxon>Pezizomycotina</taxon>
        <taxon>Sordariomycetes</taxon>
        <taxon>Hypocreomycetidae</taxon>
        <taxon>Glomerellales</taxon>
        <taxon>Glomerellaceae</taxon>
        <taxon>Colletotrichum</taxon>
        <taxon>Colletotrichum acutatum species complex</taxon>
    </lineage>
</organism>